<evidence type="ECO:0008006" key="4">
    <source>
        <dbReference type="Google" id="ProtNLM"/>
    </source>
</evidence>
<dbReference type="InterPro" id="IPR007948">
    <property type="entry name" value="DUF736"/>
</dbReference>
<dbReference type="AlphaFoldDB" id="A0A258DEH3"/>
<comment type="caution">
    <text evidence="2">The sequence shown here is derived from an EMBL/GenBank/DDBJ whole genome shotgun (WGS) entry which is preliminary data.</text>
</comment>
<gene>
    <name evidence="2" type="ORF">B7Z12_00655</name>
</gene>
<dbReference type="EMBL" id="NCDQ01000005">
    <property type="protein sequence ID" value="OYX06375.1"/>
    <property type="molecule type" value="Genomic_DNA"/>
</dbReference>
<evidence type="ECO:0000313" key="2">
    <source>
        <dbReference type="EMBL" id="OYX06375.1"/>
    </source>
</evidence>
<feature type="compositionally biased region" description="Basic and acidic residues" evidence="1">
    <location>
        <begin position="107"/>
        <end position="120"/>
    </location>
</feature>
<protein>
    <recommendedName>
        <fullName evidence="4">DUF736 domain-containing protein</fullName>
    </recommendedName>
</protein>
<organism evidence="2 3">
    <name type="scientific">Caulobacter vibrioides</name>
    <name type="common">Caulobacter crescentus</name>
    <dbReference type="NCBI Taxonomy" id="155892"/>
    <lineage>
        <taxon>Bacteria</taxon>
        <taxon>Pseudomonadati</taxon>
        <taxon>Pseudomonadota</taxon>
        <taxon>Alphaproteobacteria</taxon>
        <taxon>Caulobacterales</taxon>
        <taxon>Caulobacteraceae</taxon>
        <taxon>Caulobacter</taxon>
    </lineage>
</organism>
<feature type="region of interest" description="Disordered" evidence="1">
    <location>
        <begin position="100"/>
        <end position="143"/>
    </location>
</feature>
<name>A0A258DEH3_CAUVI</name>
<dbReference type="Proteomes" id="UP000215616">
    <property type="component" value="Unassembled WGS sequence"/>
</dbReference>
<dbReference type="Pfam" id="PF05284">
    <property type="entry name" value="DUF736"/>
    <property type="match status" value="1"/>
</dbReference>
<evidence type="ECO:0000256" key="1">
    <source>
        <dbReference type="SAM" id="MobiDB-lite"/>
    </source>
</evidence>
<accession>A0A258DEH3</accession>
<evidence type="ECO:0000313" key="3">
    <source>
        <dbReference type="Proteomes" id="UP000215616"/>
    </source>
</evidence>
<sequence>MSIIGHFRPSRSGGWEGQVRTLCLNVSLRFAPNDDRSHPNAPTFRVMVGHSHIGDAWERGRHTDPPRPMFRVLLDDPLLPTVLDAALFPDEAGEKAILVWQRQTPRRRGEQSAASDREGAASDQEPVADRSSPFSGGAAFAHS</sequence>
<reference evidence="2 3" key="1">
    <citation type="submission" date="2017-03" db="EMBL/GenBank/DDBJ databases">
        <title>Lifting the veil on microbial sulfur biogeochemistry in mining wastewaters.</title>
        <authorList>
            <person name="Kantor R.S."/>
            <person name="Colenbrander Nelson T."/>
            <person name="Marshall S."/>
            <person name="Bennett D."/>
            <person name="Apte S."/>
            <person name="Camacho D."/>
            <person name="Thomas B.C."/>
            <person name="Warren L.A."/>
            <person name="Banfield J.F."/>
        </authorList>
    </citation>
    <scope>NUCLEOTIDE SEQUENCE [LARGE SCALE GENOMIC DNA]</scope>
    <source>
        <strain evidence="2">32-67-7</strain>
    </source>
</reference>
<proteinExistence type="predicted"/>